<accession>A0A5S4H669</accession>
<keyword evidence="4" id="KW-1185">Reference proteome</keyword>
<name>A0A5S4H669_9ACTN</name>
<comment type="caution">
    <text evidence="3">The sequence shown here is derived from an EMBL/GenBank/DDBJ whole genome shotgun (WGS) entry which is preliminary data.</text>
</comment>
<evidence type="ECO:0000313" key="4">
    <source>
        <dbReference type="Proteomes" id="UP000305238"/>
    </source>
</evidence>
<dbReference type="AlphaFoldDB" id="A0A5S4H669"/>
<dbReference type="EMBL" id="VCKZ01000063">
    <property type="protein sequence ID" value="TMR40244.1"/>
    <property type="molecule type" value="Genomic_DNA"/>
</dbReference>
<proteinExistence type="predicted"/>
<evidence type="ECO:0000259" key="2">
    <source>
        <dbReference type="Pfam" id="PF04149"/>
    </source>
</evidence>
<dbReference type="InterPro" id="IPR007278">
    <property type="entry name" value="DUF397"/>
</dbReference>
<dbReference type="Pfam" id="PF04149">
    <property type="entry name" value="DUF397"/>
    <property type="match status" value="1"/>
</dbReference>
<feature type="domain" description="DUF397" evidence="2">
    <location>
        <begin position="17"/>
        <end position="70"/>
    </location>
</feature>
<organism evidence="3 4">
    <name type="scientific">Actinomadura geliboluensis</name>
    <dbReference type="NCBI Taxonomy" id="882440"/>
    <lineage>
        <taxon>Bacteria</taxon>
        <taxon>Bacillati</taxon>
        <taxon>Actinomycetota</taxon>
        <taxon>Actinomycetes</taxon>
        <taxon>Streptosporangiales</taxon>
        <taxon>Thermomonosporaceae</taxon>
        <taxon>Actinomadura</taxon>
    </lineage>
</organism>
<dbReference type="Proteomes" id="UP000305238">
    <property type="component" value="Unassembled WGS sequence"/>
</dbReference>
<evidence type="ECO:0000313" key="3">
    <source>
        <dbReference type="EMBL" id="TMR40244.1"/>
    </source>
</evidence>
<dbReference type="RefSeq" id="WP_138636344.1">
    <property type="nucleotide sequence ID" value="NZ_VCKZ01000063.1"/>
</dbReference>
<gene>
    <name evidence="3" type="ORF">ETD96_11725</name>
</gene>
<reference evidence="3 4" key="1">
    <citation type="submission" date="2019-05" db="EMBL/GenBank/DDBJ databases">
        <title>Draft genome sequence of Actinomadura geliboluensis A8036.</title>
        <authorList>
            <person name="Saricaoglu S."/>
            <person name="Isik K."/>
        </authorList>
    </citation>
    <scope>NUCLEOTIDE SEQUENCE [LARGE SCALE GENOMIC DNA]</scope>
    <source>
        <strain evidence="3 4">A8036</strain>
    </source>
</reference>
<feature type="region of interest" description="Disordered" evidence="1">
    <location>
        <begin position="1"/>
        <end position="20"/>
    </location>
</feature>
<evidence type="ECO:0000256" key="1">
    <source>
        <dbReference type="SAM" id="MobiDB-lite"/>
    </source>
</evidence>
<dbReference type="OrthoDB" id="3430276at2"/>
<protein>
    <submittedName>
        <fullName evidence="3">DUF397 domain-containing protein</fullName>
    </submittedName>
</protein>
<sequence length="79" mass="8697">MLSLDEPSRPQRGFHQARWRKSSRSLTADDCVEVAVSTTGRIGIRDSKAPSSGLVTIAPHGWRQFLGRIKKGELDLPPA</sequence>